<reference evidence="2 3" key="2">
    <citation type="journal article" date="2017" name="Nature">
        <title>The Apostasia genome and the evolution of orchids.</title>
        <authorList>
            <person name="Zhang G.Q."/>
            <person name="Liu K.W."/>
            <person name="Li Z."/>
            <person name="Lohaus R."/>
            <person name="Hsiao Y.Y."/>
            <person name="Niu S.C."/>
            <person name="Wang J.Y."/>
            <person name="Lin Y.C."/>
            <person name="Xu Q."/>
            <person name="Chen L.J."/>
            <person name="Yoshida K."/>
            <person name="Fujiwara S."/>
            <person name="Wang Z.W."/>
            <person name="Zhang Y.Q."/>
            <person name="Mitsuda N."/>
            <person name="Wang M."/>
            <person name="Liu G.H."/>
            <person name="Pecoraro L."/>
            <person name="Huang H.X."/>
            <person name="Xiao X.J."/>
            <person name="Lin M."/>
            <person name="Wu X.Y."/>
            <person name="Wu W.L."/>
            <person name="Chen Y.Y."/>
            <person name="Chang S.B."/>
            <person name="Sakamoto S."/>
            <person name="Ohme-Takagi M."/>
            <person name="Yagi M."/>
            <person name="Zeng S.J."/>
            <person name="Shen C.Y."/>
            <person name="Yeh C.M."/>
            <person name="Luo Y.B."/>
            <person name="Tsai W.C."/>
            <person name="Van de Peer Y."/>
            <person name="Liu Z.J."/>
        </authorList>
    </citation>
    <scope>NUCLEOTIDE SEQUENCE [LARGE SCALE GENOMIC DNA]</scope>
    <source>
        <tissue evidence="2">The whole plant</tissue>
    </source>
</reference>
<dbReference type="Gene3D" id="3.60.10.10">
    <property type="entry name" value="Endonuclease/exonuclease/phosphatase"/>
    <property type="match status" value="1"/>
</dbReference>
<dbReference type="Pfam" id="PF03372">
    <property type="entry name" value="Exo_endo_phos"/>
    <property type="match status" value="1"/>
</dbReference>
<reference evidence="2 3" key="1">
    <citation type="journal article" date="2016" name="Sci. Rep.">
        <title>The Dendrobium catenatum Lindl. genome sequence provides insights into polysaccharide synthase, floral development and adaptive evolution.</title>
        <authorList>
            <person name="Zhang G.Q."/>
            <person name="Xu Q."/>
            <person name="Bian C."/>
            <person name="Tsai W.C."/>
            <person name="Yeh C.M."/>
            <person name="Liu K.W."/>
            <person name="Yoshida K."/>
            <person name="Zhang L.S."/>
            <person name="Chang S.B."/>
            <person name="Chen F."/>
            <person name="Shi Y."/>
            <person name="Su Y.Y."/>
            <person name="Zhang Y.Q."/>
            <person name="Chen L.J."/>
            <person name="Yin Y."/>
            <person name="Lin M."/>
            <person name="Huang H."/>
            <person name="Deng H."/>
            <person name="Wang Z.W."/>
            <person name="Zhu S.L."/>
            <person name="Zhao X."/>
            <person name="Deng C."/>
            <person name="Niu S.C."/>
            <person name="Huang J."/>
            <person name="Wang M."/>
            <person name="Liu G.H."/>
            <person name="Yang H.J."/>
            <person name="Xiao X.J."/>
            <person name="Hsiao Y.Y."/>
            <person name="Wu W.L."/>
            <person name="Chen Y.Y."/>
            <person name="Mitsuda N."/>
            <person name="Ohme-Takagi M."/>
            <person name="Luo Y.B."/>
            <person name="Van de Peer Y."/>
            <person name="Liu Z.J."/>
        </authorList>
    </citation>
    <scope>NUCLEOTIDE SEQUENCE [LARGE SCALE GENOMIC DNA]</scope>
    <source>
        <tissue evidence="2">The whole plant</tissue>
    </source>
</reference>
<evidence type="ECO:0000313" key="3">
    <source>
        <dbReference type="Proteomes" id="UP000233837"/>
    </source>
</evidence>
<dbReference type="InterPro" id="IPR036691">
    <property type="entry name" value="Endo/exonu/phosph_ase_sf"/>
</dbReference>
<dbReference type="InterPro" id="IPR000477">
    <property type="entry name" value="RT_dom"/>
</dbReference>
<dbReference type="EMBL" id="KZ503732">
    <property type="protein sequence ID" value="PKU61788.1"/>
    <property type="molecule type" value="Genomic_DNA"/>
</dbReference>
<dbReference type="STRING" id="906689.A0A2I0VEE7"/>
<dbReference type="InterPro" id="IPR043502">
    <property type="entry name" value="DNA/RNA_pol_sf"/>
</dbReference>
<dbReference type="SUPFAM" id="SSF56219">
    <property type="entry name" value="DNase I-like"/>
    <property type="match status" value="1"/>
</dbReference>
<dbReference type="PANTHER" id="PTHR31635">
    <property type="entry name" value="REVERSE TRANSCRIPTASE DOMAIN-CONTAINING PROTEIN-RELATED"/>
    <property type="match status" value="1"/>
</dbReference>
<feature type="domain" description="Reverse transcriptase" evidence="1">
    <location>
        <begin position="488"/>
        <end position="763"/>
    </location>
</feature>
<evidence type="ECO:0000259" key="1">
    <source>
        <dbReference type="PROSITE" id="PS50878"/>
    </source>
</evidence>
<organism evidence="2 3">
    <name type="scientific">Dendrobium catenatum</name>
    <dbReference type="NCBI Taxonomy" id="906689"/>
    <lineage>
        <taxon>Eukaryota</taxon>
        <taxon>Viridiplantae</taxon>
        <taxon>Streptophyta</taxon>
        <taxon>Embryophyta</taxon>
        <taxon>Tracheophyta</taxon>
        <taxon>Spermatophyta</taxon>
        <taxon>Magnoliopsida</taxon>
        <taxon>Liliopsida</taxon>
        <taxon>Asparagales</taxon>
        <taxon>Orchidaceae</taxon>
        <taxon>Epidendroideae</taxon>
        <taxon>Malaxideae</taxon>
        <taxon>Dendrobiinae</taxon>
        <taxon>Dendrobium</taxon>
    </lineage>
</organism>
<dbReference type="PANTHER" id="PTHR31635:SF196">
    <property type="entry name" value="REVERSE TRANSCRIPTASE DOMAIN-CONTAINING PROTEIN-RELATED"/>
    <property type="match status" value="1"/>
</dbReference>
<protein>
    <submittedName>
        <fullName evidence="2">Ribonuclease H protein</fullName>
    </submittedName>
</protein>
<dbReference type="InterPro" id="IPR026960">
    <property type="entry name" value="RVT-Znf"/>
</dbReference>
<dbReference type="CDD" id="cd01650">
    <property type="entry name" value="RT_nLTR_like"/>
    <property type="match status" value="1"/>
</dbReference>
<evidence type="ECO:0000313" key="2">
    <source>
        <dbReference type="EMBL" id="PKU61788.1"/>
    </source>
</evidence>
<dbReference type="AlphaFoldDB" id="A0A2I0VEE7"/>
<gene>
    <name evidence="2" type="ORF">MA16_Dca023566</name>
</gene>
<accession>A0A2I0VEE7</accession>
<keyword evidence="3" id="KW-1185">Reference proteome</keyword>
<dbReference type="Proteomes" id="UP000233837">
    <property type="component" value="Unassembled WGS sequence"/>
</dbReference>
<proteinExistence type="predicted"/>
<name>A0A2I0VEE7_9ASPA</name>
<dbReference type="Pfam" id="PF13966">
    <property type="entry name" value="zf-RVT"/>
    <property type="match status" value="1"/>
</dbReference>
<dbReference type="PROSITE" id="PS50878">
    <property type="entry name" value="RT_POL"/>
    <property type="match status" value="1"/>
</dbReference>
<dbReference type="GO" id="GO:0003824">
    <property type="term" value="F:catalytic activity"/>
    <property type="evidence" value="ECO:0007669"/>
    <property type="project" value="InterPro"/>
</dbReference>
<dbReference type="Pfam" id="PF00078">
    <property type="entry name" value="RVT_1"/>
    <property type="match status" value="1"/>
</dbReference>
<dbReference type="InterPro" id="IPR005135">
    <property type="entry name" value="Endo/exonuclease/phosphatase"/>
</dbReference>
<dbReference type="SUPFAM" id="SSF56672">
    <property type="entry name" value="DNA/RNA polymerases"/>
    <property type="match status" value="1"/>
</dbReference>
<sequence length="1186" mass="133993">MSLPPLGAWNVRGFNNPGKVKMCKDLISKFNLKLICILEAKIQPDALHNDWFNYTHSLFENESSCHNFTSSSPGRIWVKWDSSSLFFNPIFTSSQVIHGLVNSGCLPPFYLTVIYASNSVDERKDLWDSLLNIAASMDAPWLLMGDLNCHRFDEEKAGGNSFSSSRRGELNSFMFESGLLDLKSVGLHYTWYNQRLDNPIHIKLDRMLINSSFLDIFPLAYYKVDSHSGSDHAPIILLANPVKKGASRFMFKEFWLSIDIFWDELLTAFDRPLAASPIASLYDSLAALKNAIKKKNWYSSNYLSYNIMLLKNQQAFSLEQIQNDPLNPDLNISLKNTNEQLALAHVAWSSWISQRAKAYWLAHGEDDLGFLFAKIRARTNKNLIKELATDTGILTSHADISKALVDHFQSLFNAPAPPMQSSYTIPTGNTVPSTALAALIAPITNDEIKKVVFGGVASSAPGPDGYSFAFYQKTWLISGHRLCSAVKHFFSTGLMSRGAKSSVITLIPKGTHSYSISDYRPISLCNVFYKIVAKIIANRMKPILPLIINKSQSGFVAKRSSTDYIILASEILRDFRCSKGSFCAKLDVRKAFDSVSRSFILHRLSQKGFPDIFVNWIKGCISDVHFSISVNGILEGYFKSSSGLRQGCPLSPLLFCIAMDALSSSLDDNLGSHFIGIPNRNCYLTHLMYADDLLVIGKATRDNALALKDILLYFSKVSGLFINTTKSTLIFSKSVNSSLVSTVAGCLGISNLTDVITYLGLPISASRLRTSHFQPLIDKIVGMLEGWKIKFLSFAGRVQFLKFTISNTIAYWIRGSIIPKACCKSISKMCAKFLFFGNVKDKKLHLISWNTVVSPKGKGGLGLPSFDVLYHNLACSFIFRMYNSDNILGLWFREKFCSPWKPFPPSASKFWKLCCLKAVEIKEHITLVPNSNCNFSFFWDPWCNKKALVELSCPHHFSNLMISDVWANNTWNLPLAFPEEIASMVMRIDLSSLPHCISWDGVASPTNRTFSKLFFSNLEDIGWAKFIWHKGYALRYASYTWMAMHRKLKTADLLILKGIHVVSSCSFCGATWENHAHLYFECDFTFTLLSALLPSLRNFYLRPNLHQVYDFMGSIRHFSSLERQFCYLTISVTVYWIWRERNGRKFGSLTKNISELKEVITQAIRAKVINWKHYDSLKLHFHEILA</sequence>